<protein>
    <recommendedName>
        <fullName evidence="4">CCHC-type domain-containing protein</fullName>
    </recommendedName>
</protein>
<feature type="compositionally biased region" description="Low complexity" evidence="1">
    <location>
        <begin position="238"/>
        <end position="256"/>
    </location>
</feature>
<organism evidence="2 3">
    <name type="scientific">Rhipicephalus sanguineus</name>
    <name type="common">Brown dog tick</name>
    <name type="synonym">Ixodes sanguineus</name>
    <dbReference type="NCBI Taxonomy" id="34632"/>
    <lineage>
        <taxon>Eukaryota</taxon>
        <taxon>Metazoa</taxon>
        <taxon>Ecdysozoa</taxon>
        <taxon>Arthropoda</taxon>
        <taxon>Chelicerata</taxon>
        <taxon>Arachnida</taxon>
        <taxon>Acari</taxon>
        <taxon>Parasitiformes</taxon>
        <taxon>Ixodida</taxon>
        <taxon>Ixodoidea</taxon>
        <taxon>Ixodidae</taxon>
        <taxon>Rhipicephalinae</taxon>
        <taxon>Rhipicephalus</taxon>
        <taxon>Rhipicephalus</taxon>
    </lineage>
</organism>
<evidence type="ECO:0000313" key="2">
    <source>
        <dbReference type="EMBL" id="KAH7961442.1"/>
    </source>
</evidence>
<reference evidence="2" key="1">
    <citation type="journal article" date="2020" name="Cell">
        <title>Large-Scale Comparative Analyses of Tick Genomes Elucidate Their Genetic Diversity and Vector Capacities.</title>
        <authorList>
            <consortium name="Tick Genome and Microbiome Consortium (TIGMIC)"/>
            <person name="Jia N."/>
            <person name="Wang J."/>
            <person name="Shi W."/>
            <person name="Du L."/>
            <person name="Sun Y."/>
            <person name="Zhan W."/>
            <person name="Jiang J.F."/>
            <person name="Wang Q."/>
            <person name="Zhang B."/>
            <person name="Ji P."/>
            <person name="Bell-Sakyi L."/>
            <person name="Cui X.M."/>
            <person name="Yuan T.T."/>
            <person name="Jiang B.G."/>
            <person name="Yang W.F."/>
            <person name="Lam T.T."/>
            <person name="Chang Q.C."/>
            <person name="Ding S.J."/>
            <person name="Wang X.J."/>
            <person name="Zhu J.G."/>
            <person name="Ruan X.D."/>
            <person name="Zhao L."/>
            <person name="Wei J.T."/>
            <person name="Ye R.Z."/>
            <person name="Que T.C."/>
            <person name="Du C.H."/>
            <person name="Zhou Y.H."/>
            <person name="Cheng J.X."/>
            <person name="Dai P.F."/>
            <person name="Guo W.B."/>
            <person name="Han X.H."/>
            <person name="Huang E.J."/>
            <person name="Li L.F."/>
            <person name="Wei W."/>
            <person name="Gao Y.C."/>
            <person name="Liu J.Z."/>
            <person name="Shao H.Z."/>
            <person name="Wang X."/>
            <person name="Wang C.C."/>
            <person name="Yang T.C."/>
            <person name="Huo Q.B."/>
            <person name="Li W."/>
            <person name="Chen H.Y."/>
            <person name="Chen S.E."/>
            <person name="Zhou L.G."/>
            <person name="Ni X.B."/>
            <person name="Tian J.H."/>
            <person name="Sheng Y."/>
            <person name="Liu T."/>
            <person name="Pan Y.S."/>
            <person name="Xia L.Y."/>
            <person name="Li J."/>
            <person name="Zhao F."/>
            <person name="Cao W.C."/>
        </authorList>
    </citation>
    <scope>NUCLEOTIDE SEQUENCE</scope>
    <source>
        <strain evidence="2">Rsan-2018</strain>
    </source>
</reference>
<dbReference type="Proteomes" id="UP000821837">
    <property type="component" value="Chromosome 3"/>
</dbReference>
<dbReference type="EMBL" id="JABSTV010001249">
    <property type="protein sequence ID" value="KAH7961442.1"/>
    <property type="molecule type" value="Genomic_DNA"/>
</dbReference>
<keyword evidence="3" id="KW-1185">Reference proteome</keyword>
<evidence type="ECO:0000256" key="1">
    <source>
        <dbReference type="SAM" id="MobiDB-lite"/>
    </source>
</evidence>
<dbReference type="PANTHER" id="PTHR22639">
    <property type="entry name" value="GAG-RELATED PROTEIN"/>
    <property type="match status" value="1"/>
</dbReference>
<name>A0A9D4PYW7_RHISA</name>
<dbReference type="InterPro" id="IPR042509">
    <property type="entry name" value="ZCCHC3"/>
</dbReference>
<dbReference type="GO" id="GO:0003690">
    <property type="term" value="F:double-stranded DNA binding"/>
    <property type="evidence" value="ECO:0007669"/>
    <property type="project" value="InterPro"/>
</dbReference>
<comment type="caution">
    <text evidence="2">The sequence shown here is derived from an EMBL/GenBank/DDBJ whole genome shotgun (WGS) entry which is preliminary data.</text>
</comment>
<proteinExistence type="predicted"/>
<dbReference type="GO" id="GO:0002218">
    <property type="term" value="P:activation of innate immune response"/>
    <property type="evidence" value="ECO:0007669"/>
    <property type="project" value="InterPro"/>
</dbReference>
<dbReference type="AlphaFoldDB" id="A0A9D4PYW7"/>
<feature type="compositionally biased region" description="Pro residues" evidence="1">
    <location>
        <begin position="183"/>
        <end position="198"/>
    </location>
</feature>
<dbReference type="GO" id="GO:0003723">
    <property type="term" value="F:RNA binding"/>
    <property type="evidence" value="ECO:0007669"/>
    <property type="project" value="InterPro"/>
</dbReference>
<feature type="region of interest" description="Disordered" evidence="1">
    <location>
        <begin position="228"/>
        <end position="256"/>
    </location>
</feature>
<accession>A0A9D4PYW7</accession>
<gene>
    <name evidence="2" type="ORF">HPB52_009060</name>
</gene>
<evidence type="ECO:0008006" key="4">
    <source>
        <dbReference type="Google" id="ProtNLM"/>
    </source>
</evidence>
<reference evidence="2" key="2">
    <citation type="submission" date="2021-09" db="EMBL/GenBank/DDBJ databases">
        <authorList>
            <person name="Jia N."/>
            <person name="Wang J."/>
            <person name="Shi W."/>
            <person name="Du L."/>
            <person name="Sun Y."/>
            <person name="Zhan W."/>
            <person name="Jiang J."/>
            <person name="Wang Q."/>
            <person name="Zhang B."/>
            <person name="Ji P."/>
            <person name="Sakyi L.B."/>
            <person name="Cui X."/>
            <person name="Yuan T."/>
            <person name="Jiang B."/>
            <person name="Yang W."/>
            <person name="Lam T.T.-Y."/>
            <person name="Chang Q."/>
            <person name="Ding S."/>
            <person name="Wang X."/>
            <person name="Zhu J."/>
            <person name="Ruan X."/>
            <person name="Zhao L."/>
            <person name="Wei J."/>
            <person name="Que T."/>
            <person name="Du C."/>
            <person name="Cheng J."/>
            <person name="Dai P."/>
            <person name="Han X."/>
            <person name="Huang E."/>
            <person name="Gao Y."/>
            <person name="Liu J."/>
            <person name="Shao H."/>
            <person name="Ye R."/>
            <person name="Li L."/>
            <person name="Wei W."/>
            <person name="Wang X."/>
            <person name="Wang C."/>
            <person name="Huo Q."/>
            <person name="Li W."/>
            <person name="Guo W."/>
            <person name="Chen H."/>
            <person name="Chen S."/>
            <person name="Zhou L."/>
            <person name="Zhou L."/>
            <person name="Ni X."/>
            <person name="Tian J."/>
            <person name="Zhou Y."/>
            <person name="Sheng Y."/>
            <person name="Liu T."/>
            <person name="Pan Y."/>
            <person name="Xia L."/>
            <person name="Li J."/>
            <person name="Zhao F."/>
            <person name="Cao W."/>
        </authorList>
    </citation>
    <scope>NUCLEOTIDE SEQUENCE</scope>
    <source>
        <strain evidence="2">Rsan-2018</strain>
        <tissue evidence="2">Larvae</tissue>
    </source>
</reference>
<dbReference type="PANTHER" id="PTHR22639:SF3">
    <property type="entry name" value="ZINC FINGER CCHC DOMAIN-CONTAINING PROTEIN 3"/>
    <property type="match status" value="1"/>
</dbReference>
<sequence>MGCSKFLVCTRNTNQATRLMVAEGFRINSEKVTVEGVGPPVAFVNVYRYPAYLSDEVLTNALAQYGKVNSVTFATVASRQNKLNGVRVVRMKMSRPAPNFSTIAGHRVMFEYRDMRRVCARCGYVRHMASACSSPYCKRCGAFGHDTDGCEAECKRCGGKHCTRECFWKRTYVAAARGFPPATGTPPPPPPPTRPAHPPRLTCWRRHQASKCENLTPPPTFLNVRNYWDSEGSKETDVPSAATTSPAPPVVVLSST</sequence>
<feature type="region of interest" description="Disordered" evidence="1">
    <location>
        <begin position="178"/>
        <end position="198"/>
    </location>
</feature>
<evidence type="ECO:0000313" key="3">
    <source>
        <dbReference type="Proteomes" id="UP000821837"/>
    </source>
</evidence>